<dbReference type="AlphaFoldDB" id="A0A0A9ASS0"/>
<evidence type="ECO:0000256" key="1">
    <source>
        <dbReference type="SAM" id="MobiDB-lite"/>
    </source>
</evidence>
<evidence type="ECO:0000313" key="2">
    <source>
        <dbReference type="EMBL" id="JAD52933.1"/>
    </source>
</evidence>
<sequence length="58" mass="6231">MLWVYTSGATFSAPARAMRLKRDTASAAPLRTEDGESAPAQETAVRSWLKAYTEAGLA</sequence>
<name>A0A0A9ASS0_ARUDO</name>
<dbReference type="EMBL" id="GBRH01244962">
    <property type="protein sequence ID" value="JAD52933.1"/>
    <property type="molecule type" value="Transcribed_RNA"/>
</dbReference>
<protein>
    <submittedName>
        <fullName evidence="2">Uncharacterized protein</fullName>
    </submittedName>
</protein>
<organism evidence="2">
    <name type="scientific">Arundo donax</name>
    <name type="common">Giant reed</name>
    <name type="synonym">Donax arundinaceus</name>
    <dbReference type="NCBI Taxonomy" id="35708"/>
    <lineage>
        <taxon>Eukaryota</taxon>
        <taxon>Viridiplantae</taxon>
        <taxon>Streptophyta</taxon>
        <taxon>Embryophyta</taxon>
        <taxon>Tracheophyta</taxon>
        <taxon>Spermatophyta</taxon>
        <taxon>Magnoliopsida</taxon>
        <taxon>Liliopsida</taxon>
        <taxon>Poales</taxon>
        <taxon>Poaceae</taxon>
        <taxon>PACMAD clade</taxon>
        <taxon>Arundinoideae</taxon>
        <taxon>Arundineae</taxon>
        <taxon>Arundo</taxon>
    </lineage>
</organism>
<reference evidence="2" key="2">
    <citation type="journal article" date="2015" name="Data Brief">
        <title>Shoot transcriptome of the giant reed, Arundo donax.</title>
        <authorList>
            <person name="Barrero R.A."/>
            <person name="Guerrero F.D."/>
            <person name="Moolhuijzen P."/>
            <person name="Goolsby J.A."/>
            <person name="Tidwell J."/>
            <person name="Bellgard S.E."/>
            <person name="Bellgard M.I."/>
        </authorList>
    </citation>
    <scope>NUCLEOTIDE SEQUENCE</scope>
    <source>
        <tissue evidence="2">Shoot tissue taken approximately 20 cm above the soil surface</tissue>
    </source>
</reference>
<accession>A0A0A9ASS0</accession>
<proteinExistence type="predicted"/>
<reference evidence="2" key="1">
    <citation type="submission" date="2014-09" db="EMBL/GenBank/DDBJ databases">
        <authorList>
            <person name="Magalhaes I.L.F."/>
            <person name="Oliveira U."/>
            <person name="Santos F.R."/>
            <person name="Vidigal T.H.D.A."/>
            <person name="Brescovit A.D."/>
            <person name="Santos A.J."/>
        </authorList>
    </citation>
    <scope>NUCLEOTIDE SEQUENCE</scope>
    <source>
        <tissue evidence="2">Shoot tissue taken approximately 20 cm above the soil surface</tissue>
    </source>
</reference>
<feature type="region of interest" description="Disordered" evidence="1">
    <location>
        <begin position="24"/>
        <end position="43"/>
    </location>
</feature>